<feature type="compositionally biased region" description="Pro residues" evidence="1">
    <location>
        <begin position="32"/>
        <end position="42"/>
    </location>
</feature>
<protein>
    <submittedName>
        <fullName evidence="2">Unannotated protein</fullName>
    </submittedName>
</protein>
<gene>
    <name evidence="4" type="ORF">UFOPK1762_01076</name>
    <name evidence="5" type="ORF">UFOPK2624_00416</name>
    <name evidence="6" type="ORF">UFOPK2969_00082</name>
    <name evidence="2" type="ORF">UFOPK3331_00856</name>
    <name evidence="7" type="ORF">UFOPK3785_01405</name>
    <name evidence="3" type="ORF">UFOPK4201_01334</name>
    <name evidence="8" type="ORF">UFOPK4371_00142</name>
</gene>
<evidence type="ECO:0000313" key="6">
    <source>
        <dbReference type="EMBL" id="CAB4780953.1"/>
    </source>
</evidence>
<name>A0A6J5ZEA9_9ZZZZ</name>
<dbReference type="EMBL" id="CAEZTY010000037">
    <property type="protein sequence ID" value="CAB4586955.1"/>
    <property type="molecule type" value="Genomic_DNA"/>
</dbReference>
<dbReference type="EMBL" id="CAEZXY010000010">
    <property type="protein sequence ID" value="CAB4698782.1"/>
    <property type="molecule type" value="Genomic_DNA"/>
</dbReference>
<dbReference type="EMBL" id="CAESAL010000023">
    <property type="protein sequence ID" value="CAB4339492.1"/>
    <property type="molecule type" value="Genomic_DNA"/>
</dbReference>
<evidence type="ECO:0000313" key="7">
    <source>
        <dbReference type="EMBL" id="CAB4959832.1"/>
    </source>
</evidence>
<dbReference type="EMBL" id="CAFAAD010000003">
    <property type="protein sequence ID" value="CAB4780953.1"/>
    <property type="molecule type" value="Genomic_DNA"/>
</dbReference>
<dbReference type="PROSITE" id="PS51318">
    <property type="entry name" value="TAT"/>
    <property type="match status" value="1"/>
</dbReference>
<dbReference type="AlphaFoldDB" id="A0A6J5ZEA9"/>
<organism evidence="2">
    <name type="scientific">freshwater metagenome</name>
    <dbReference type="NCBI Taxonomy" id="449393"/>
    <lineage>
        <taxon>unclassified sequences</taxon>
        <taxon>metagenomes</taxon>
        <taxon>ecological metagenomes</taxon>
    </lineage>
</organism>
<evidence type="ECO:0000313" key="8">
    <source>
        <dbReference type="EMBL" id="CAB5073249.1"/>
    </source>
</evidence>
<evidence type="ECO:0000313" key="3">
    <source>
        <dbReference type="EMBL" id="CAB4372207.1"/>
    </source>
</evidence>
<evidence type="ECO:0000256" key="1">
    <source>
        <dbReference type="SAM" id="MobiDB-lite"/>
    </source>
</evidence>
<evidence type="ECO:0000313" key="4">
    <source>
        <dbReference type="EMBL" id="CAB4586955.1"/>
    </source>
</evidence>
<evidence type="ECO:0000313" key="2">
    <source>
        <dbReference type="EMBL" id="CAB4339492.1"/>
    </source>
</evidence>
<reference evidence="2" key="1">
    <citation type="submission" date="2020-05" db="EMBL/GenBank/DDBJ databases">
        <authorList>
            <person name="Chiriac C."/>
            <person name="Salcher M."/>
            <person name="Ghai R."/>
            <person name="Kavagutti S V."/>
        </authorList>
    </citation>
    <scope>NUCLEOTIDE SEQUENCE</scope>
</reference>
<feature type="region of interest" description="Disordered" evidence="1">
    <location>
        <begin position="28"/>
        <end position="50"/>
    </location>
</feature>
<dbReference type="EMBL" id="CAFBNJ010000081">
    <property type="protein sequence ID" value="CAB4959832.1"/>
    <property type="molecule type" value="Genomic_DNA"/>
</dbReference>
<proteinExistence type="predicted"/>
<accession>A0A6J5ZEA9</accession>
<dbReference type="EMBL" id="CAFBRD010000003">
    <property type="protein sequence ID" value="CAB5073249.1"/>
    <property type="molecule type" value="Genomic_DNA"/>
</dbReference>
<dbReference type="InterPro" id="IPR006311">
    <property type="entry name" value="TAT_signal"/>
</dbReference>
<evidence type="ECO:0000313" key="5">
    <source>
        <dbReference type="EMBL" id="CAB4698782.1"/>
    </source>
</evidence>
<dbReference type="EMBL" id="CAEUNJ010000060">
    <property type="protein sequence ID" value="CAB4372207.1"/>
    <property type="molecule type" value="Genomic_DNA"/>
</dbReference>
<sequence>MSEPELSDVLAELRDLRAEVTTLRAQVAEQAPPEPVSHPLPPISNSRETLDVDGTDAVSRRHALRTAGMVAAGALAGGAALVAAAGPAAATGPTVFDADGVNPAITANGSSSRDAIHASASANGIHGVYSVASGGGYAYGVWGIADTNVFNVGVQGSAYLGSGVKGTSYSGTGVLGVSNTGKAMYASSIAGYGIEAQSTDAQAVYATSTNNTAGQFSGVVGVNAFGYNQGGLGGTGLRALGDRASIYIEPQGAARPSLSYSYNAGDLHVDSSGALWFCAASGIGASATWRQLASTTSAGSFHPVTPGRVYDSRLSTYLQHGTLGSGQNRTLSVASSFDVNGTLVNSDFVPAGATAVFANVTIVDTVGAGYLAINPGGTTTVAASTINWSASGQILANGISLTLNSTRQITVVNGSGGATQFIIDITGYWM</sequence>